<keyword evidence="1 2" id="KW-0732">Signal</keyword>
<dbReference type="InterPro" id="IPR035446">
    <property type="entry name" value="SLSG/EP1"/>
</dbReference>
<dbReference type="PANTHER" id="PTHR47976">
    <property type="entry name" value="G-TYPE LECTIN S-RECEPTOR-LIKE SERINE/THREONINE-PROTEIN KINASE SD2-5"/>
    <property type="match status" value="1"/>
</dbReference>
<dbReference type="Gene3D" id="2.90.10.10">
    <property type="entry name" value="Bulb-type lectin domain"/>
    <property type="match status" value="1"/>
</dbReference>
<feature type="domain" description="Bulb-type lectin" evidence="3">
    <location>
        <begin position="1"/>
        <end position="114"/>
    </location>
</feature>
<dbReference type="SMART" id="SM00108">
    <property type="entry name" value="B_lectin"/>
    <property type="match status" value="1"/>
</dbReference>
<dbReference type="SUPFAM" id="SSF57414">
    <property type="entry name" value="Hairpin loop containing domain-like"/>
    <property type="match status" value="1"/>
</dbReference>
<accession>B8LRG3</accession>
<reference evidence="5" key="1">
    <citation type="submission" date="2007-06" db="EMBL/GenBank/DDBJ databases">
        <title>Full length cDNA sequences from Sitka Spruce (Picea sitchensis).</title>
        <authorList>
            <person name="Ralph S.G."/>
            <person name="Chun H.E."/>
            <person name="Liao N."/>
            <person name="Ali J."/>
            <person name="Reid K."/>
            <person name="Kolosova N."/>
            <person name="Cooper N."/>
            <person name="Cullis C."/>
            <person name="Jancsik S."/>
            <person name="Moore R."/>
            <person name="Mayo M."/>
            <person name="Wagner S."/>
            <person name="Holt R.A."/>
            <person name="Jones S.J.M."/>
            <person name="Marra M.A."/>
            <person name="Ritland C.E."/>
            <person name="Ritland K."/>
            <person name="Bohlmann J."/>
        </authorList>
    </citation>
    <scope>NUCLEOTIDE SEQUENCE</scope>
    <source>
        <tissue evidence="5">Bark</tissue>
    </source>
</reference>
<dbReference type="EMBL" id="EF678490">
    <property type="protein sequence ID" value="ABR18243.1"/>
    <property type="molecule type" value="mRNA"/>
</dbReference>
<feature type="signal peptide" evidence="2">
    <location>
        <begin position="1"/>
        <end position="23"/>
    </location>
</feature>
<dbReference type="PROSITE" id="PS50948">
    <property type="entry name" value="PAN"/>
    <property type="match status" value="1"/>
</dbReference>
<protein>
    <recommendedName>
        <fullName evidence="6">Bulb-type lectin domain-containing protein</fullName>
    </recommendedName>
</protein>
<feature type="domain" description="Apple" evidence="4">
    <location>
        <begin position="335"/>
        <end position="419"/>
    </location>
</feature>
<dbReference type="AlphaFoldDB" id="B8LRG3"/>
<dbReference type="CDD" id="cd00028">
    <property type="entry name" value="B_lectin"/>
    <property type="match status" value="1"/>
</dbReference>
<evidence type="ECO:0000313" key="5">
    <source>
        <dbReference type="EMBL" id="ABR18243.1"/>
    </source>
</evidence>
<name>B8LRG3_PICSI</name>
<feature type="chain" id="PRO_5002877026" description="Bulb-type lectin domain-containing protein" evidence="2">
    <location>
        <begin position="24"/>
        <end position="422"/>
    </location>
</feature>
<dbReference type="InterPro" id="IPR036426">
    <property type="entry name" value="Bulb-type_lectin_dom_sf"/>
</dbReference>
<dbReference type="Pfam" id="PF01453">
    <property type="entry name" value="B_lectin"/>
    <property type="match status" value="1"/>
</dbReference>
<evidence type="ECO:0000256" key="2">
    <source>
        <dbReference type="SAM" id="SignalP"/>
    </source>
</evidence>
<dbReference type="SUPFAM" id="SSF51110">
    <property type="entry name" value="alpha-D-mannose-specific plant lectins"/>
    <property type="match status" value="1"/>
</dbReference>
<dbReference type="PROSITE" id="PS50927">
    <property type="entry name" value="BULB_LECTIN"/>
    <property type="match status" value="1"/>
</dbReference>
<dbReference type="Pfam" id="PF08276">
    <property type="entry name" value="PAN_2"/>
    <property type="match status" value="1"/>
</dbReference>
<organism evidence="5">
    <name type="scientific">Picea sitchensis</name>
    <name type="common">Sitka spruce</name>
    <name type="synonym">Pinus sitchensis</name>
    <dbReference type="NCBI Taxonomy" id="3332"/>
    <lineage>
        <taxon>Eukaryota</taxon>
        <taxon>Viridiplantae</taxon>
        <taxon>Streptophyta</taxon>
        <taxon>Embryophyta</taxon>
        <taxon>Tracheophyta</taxon>
        <taxon>Spermatophyta</taxon>
        <taxon>Pinopsida</taxon>
        <taxon>Pinidae</taxon>
        <taxon>Conifers I</taxon>
        <taxon>Pinales</taxon>
        <taxon>Pinaceae</taxon>
        <taxon>Picea</taxon>
    </lineage>
</organism>
<evidence type="ECO:0000259" key="3">
    <source>
        <dbReference type="PROSITE" id="PS50927"/>
    </source>
</evidence>
<evidence type="ECO:0000256" key="1">
    <source>
        <dbReference type="ARBA" id="ARBA00022729"/>
    </source>
</evidence>
<dbReference type="PIRSF" id="PIRSF002686">
    <property type="entry name" value="SLG"/>
    <property type="match status" value="1"/>
</dbReference>
<dbReference type="InterPro" id="IPR051343">
    <property type="entry name" value="G-type_lectin_kinases/EP1-like"/>
</dbReference>
<proteinExistence type="evidence at transcript level"/>
<sequence>MDLTLFPLVYGLLFLRATGSVSGAFSFTNSGELGYHAQAETMRFVWTANRNDLVRENATLKYGTDGNLLLSDADGRAVWSTNTSKKGVVGIELRNNGNLVLYDKKNKTVWQSFDHATDSLLVGQSLNIGGVKKLVSRVSDKDGSEGPYSLAMEAGGFALYASFPKPLPYWTLSFYEGIKDIFAITHTCKKPVSSITFQSNTEAENGYSQMMEMRLANFTAPPELRAPELCKLTSDQTTSALYSFNTPRFNTTLSFLRLDSDGDLRMYTYSPGIEFNTWDITYQKFGCWRGVPVCGLPRKCGGFGVCEKGQCVACPEVDGFKGWSTNCSPPSLPNCKDASSNSSVDFYKVVGAEHFSSKYVNAERNGKTTLEECRRRCLNDCTCAAFFYWEESSACLNTQTVGTLTQLGNSTHLAFIKTVKKV</sequence>
<evidence type="ECO:0008006" key="6">
    <source>
        <dbReference type="Google" id="ProtNLM"/>
    </source>
</evidence>
<dbReference type="PANTHER" id="PTHR47976:SF115">
    <property type="entry name" value="RECEPTOR-LIKE SERINE_THREONINE-PROTEIN KINASE"/>
    <property type="match status" value="1"/>
</dbReference>
<dbReference type="InterPro" id="IPR003609">
    <property type="entry name" value="Pan_app"/>
</dbReference>
<evidence type="ECO:0000259" key="4">
    <source>
        <dbReference type="PROSITE" id="PS50948"/>
    </source>
</evidence>
<dbReference type="InterPro" id="IPR001480">
    <property type="entry name" value="Bulb-type_lectin_dom"/>
</dbReference>